<reference evidence="1" key="1">
    <citation type="journal article" date="2014" name="Front. Microbiol.">
        <title>High frequency of phylogenetically diverse reductive dehalogenase-homologous genes in deep subseafloor sedimentary metagenomes.</title>
        <authorList>
            <person name="Kawai M."/>
            <person name="Futagami T."/>
            <person name="Toyoda A."/>
            <person name="Takaki Y."/>
            <person name="Nishi S."/>
            <person name="Hori S."/>
            <person name="Arai W."/>
            <person name="Tsubouchi T."/>
            <person name="Morono Y."/>
            <person name="Uchiyama I."/>
            <person name="Ito T."/>
            <person name="Fujiyama A."/>
            <person name="Inagaki F."/>
            <person name="Takami H."/>
        </authorList>
    </citation>
    <scope>NUCLEOTIDE SEQUENCE</scope>
    <source>
        <strain evidence="1">Expedition CK06-06</strain>
    </source>
</reference>
<gene>
    <name evidence="1" type="ORF">S06H3_48959</name>
</gene>
<comment type="caution">
    <text evidence="1">The sequence shown here is derived from an EMBL/GenBank/DDBJ whole genome shotgun (WGS) entry which is preliminary data.</text>
</comment>
<feature type="non-terminal residue" evidence="1">
    <location>
        <position position="168"/>
    </location>
</feature>
<name>X1NRF2_9ZZZZ</name>
<accession>X1NRF2</accession>
<dbReference type="AlphaFoldDB" id="X1NRF2"/>
<dbReference type="EMBL" id="BARV01030873">
    <property type="protein sequence ID" value="GAI32791.1"/>
    <property type="molecule type" value="Genomic_DNA"/>
</dbReference>
<organism evidence="1">
    <name type="scientific">marine sediment metagenome</name>
    <dbReference type="NCBI Taxonomy" id="412755"/>
    <lineage>
        <taxon>unclassified sequences</taxon>
        <taxon>metagenomes</taxon>
        <taxon>ecological metagenomes</taxon>
    </lineage>
</organism>
<protein>
    <submittedName>
        <fullName evidence="1">Uncharacterized protein</fullName>
    </submittedName>
</protein>
<sequence>MYLKAWNETFKNPHIPPHDFLGVDFNRIGKYLIAVANPNIELDILPLMGLYEATYEKLEKYRKWEIPHIQSKLDKGVDGRGYPLTPKKAGRLRSQITLLHRRQECLMKEMKRQALMLYLFIAWKTKAQYLAWDSIGGISTRSKKGALAQAITYLPKSKNQFELFTEWA</sequence>
<proteinExistence type="predicted"/>
<evidence type="ECO:0000313" key="1">
    <source>
        <dbReference type="EMBL" id="GAI32791.1"/>
    </source>
</evidence>